<dbReference type="AlphaFoldDB" id="A0A975GFV1"/>
<keyword evidence="3" id="KW-0998">Cell outer membrane</keyword>
<dbReference type="InterPro" id="IPR019734">
    <property type="entry name" value="TPR_rpt"/>
</dbReference>
<keyword evidence="10" id="KW-1185">Reference proteome</keyword>
<feature type="transmembrane region" description="Helical" evidence="7">
    <location>
        <begin position="5"/>
        <end position="23"/>
    </location>
</feature>
<keyword evidence="2 5" id="KW-0472">Membrane</keyword>
<evidence type="ECO:0000313" key="10">
    <source>
        <dbReference type="Proteomes" id="UP000663720"/>
    </source>
</evidence>
<feature type="domain" description="OmpA-like" evidence="8">
    <location>
        <begin position="166"/>
        <end position="286"/>
    </location>
</feature>
<dbReference type="KEGG" id="dli:dnl_19220"/>
<dbReference type="SUPFAM" id="SSF103088">
    <property type="entry name" value="OmpA-like"/>
    <property type="match status" value="1"/>
</dbReference>
<dbReference type="PRINTS" id="PR01021">
    <property type="entry name" value="OMPADOMAIN"/>
</dbReference>
<dbReference type="InterPro" id="IPR011990">
    <property type="entry name" value="TPR-like_helical_dom_sf"/>
</dbReference>
<sequence>MKIQIIKISIILMGIYIIITGMINNANAACEKAEILYEQALDQENIAQRIDLLNESLKECRNFDAFYELAMAYEADKNYKLAEEALLGAANTTENNKALAKVFARLGAIYEQMNKKTQALNCFRESYKRFPYPQILQKMKILTSLQMGEPVSADDIKKSLIGLSKGFGVEPVIDIYINFETNKAELSIKGRKQADHLGIALADPVFKNQTFILIGHTDSRGRDEYNQELSEKRADSVKTYLVSRFQLNPRQIKTQGKGESEPRFPEHTEHDYALNRRVEVRLADNKTP</sequence>
<feature type="compositionally biased region" description="Basic and acidic residues" evidence="6">
    <location>
        <begin position="256"/>
        <end position="271"/>
    </location>
</feature>
<dbReference type="RefSeq" id="WP_207691374.1">
    <property type="nucleotide sequence ID" value="NZ_CP061799.1"/>
</dbReference>
<keyword evidence="7" id="KW-0812">Transmembrane</keyword>
<dbReference type="EMBL" id="CP061799">
    <property type="protein sequence ID" value="QTA79647.1"/>
    <property type="molecule type" value="Genomic_DNA"/>
</dbReference>
<keyword evidence="7" id="KW-1133">Transmembrane helix</keyword>
<evidence type="ECO:0000256" key="6">
    <source>
        <dbReference type="SAM" id="MobiDB-lite"/>
    </source>
</evidence>
<dbReference type="Gene3D" id="3.30.1330.60">
    <property type="entry name" value="OmpA-like domain"/>
    <property type="match status" value="1"/>
</dbReference>
<evidence type="ECO:0000256" key="2">
    <source>
        <dbReference type="ARBA" id="ARBA00023136"/>
    </source>
</evidence>
<proteinExistence type="predicted"/>
<dbReference type="PROSITE" id="PS51123">
    <property type="entry name" value="OMPA_2"/>
    <property type="match status" value="1"/>
</dbReference>
<evidence type="ECO:0000256" key="4">
    <source>
        <dbReference type="PROSITE-ProRule" id="PRU00339"/>
    </source>
</evidence>
<name>A0A975GFV1_9BACT</name>
<dbReference type="Proteomes" id="UP000663720">
    <property type="component" value="Chromosome"/>
</dbReference>
<dbReference type="Pfam" id="PF00691">
    <property type="entry name" value="OmpA"/>
    <property type="match status" value="1"/>
</dbReference>
<dbReference type="PANTHER" id="PTHR30329">
    <property type="entry name" value="STATOR ELEMENT OF FLAGELLAR MOTOR COMPLEX"/>
    <property type="match status" value="1"/>
</dbReference>
<dbReference type="InterPro" id="IPR036737">
    <property type="entry name" value="OmpA-like_sf"/>
</dbReference>
<dbReference type="InterPro" id="IPR006664">
    <property type="entry name" value="OMP_bac"/>
</dbReference>
<organism evidence="9 10">
    <name type="scientific">Desulfonema limicola</name>
    <dbReference type="NCBI Taxonomy" id="45656"/>
    <lineage>
        <taxon>Bacteria</taxon>
        <taxon>Pseudomonadati</taxon>
        <taxon>Thermodesulfobacteriota</taxon>
        <taxon>Desulfobacteria</taxon>
        <taxon>Desulfobacterales</taxon>
        <taxon>Desulfococcaceae</taxon>
        <taxon>Desulfonema</taxon>
    </lineage>
</organism>
<evidence type="ECO:0000256" key="1">
    <source>
        <dbReference type="ARBA" id="ARBA00004442"/>
    </source>
</evidence>
<dbReference type="PANTHER" id="PTHR30329:SF21">
    <property type="entry name" value="LIPOPROTEIN YIAD-RELATED"/>
    <property type="match status" value="1"/>
</dbReference>
<dbReference type="InterPro" id="IPR050330">
    <property type="entry name" value="Bact_OuterMem_StrucFunc"/>
</dbReference>
<evidence type="ECO:0000256" key="3">
    <source>
        <dbReference type="ARBA" id="ARBA00023237"/>
    </source>
</evidence>
<protein>
    <submittedName>
        <fullName evidence="9">OmpA-like domain-containing protein</fullName>
    </submittedName>
</protein>
<comment type="subcellular location">
    <subcellularLocation>
        <location evidence="1">Cell outer membrane</location>
    </subcellularLocation>
</comment>
<gene>
    <name evidence="9" type="ORF">dnl_19220</name>
</gene>
<evidence type="ECO:0000256" key="5">
    <source>
        <dbReference type="PROSITE-ProRule" id="PRU00473"/>
    </source>
</evidence>
<keyword evidence="4" id="KW-0802">TPR repeat</keyword>
<dbReference type="SMART" id="SM00028">
    <property type="entry name" value="TPR"/>
    <property type="match status" value="2"/>
</dbReference>
<dbReference type="Gene3D" id="1.25.40.10">
    <property type="entry name" value="Tetratricopeptide repeat domain"/>
    <property type="match status" value="1"/>
</dbReference>
<evidence type="ECO:0000259" key="8">
    <source>
        <dbReference type="PROSITE" id="PS51123"/>
    </source>
</evidence>
<dbReference type="SUPFAM" id="SSF48452">
    <property type="entry name" value="TPR-like"/>
    <property type="match status" value="1"/>
</dbReference>
<feature type="repeat" description="TPR" evidence="4">
    <location>
        <begin position="100"/>
        <end position="133"/>
    </location>
</feature>
<feature type="region of interest" description="Disordered" evidence="6">
    <location>
        <begin position="251"/>
        <end position="271"/>
    </location>
</feature>
<reference evidence="9" key="1">
    <citation type="journal article" date="2021" name="Microb. Physiol.">
        <title>Proteogenomic Insights into the Physiology of Marine, Sulfate-Reducing, Filamentous Desulfonema limicola and Desulfonema magnum.</title>
        <authorList>
            <person name="Schnaars V."/>
            <person name="Wohlbrand L."/>
            <person name="Scheve S."/>
            <person name="Hinrichs C."/>
            <person name="Reinhardt R."/>
            <person name="Rabus R."/>
        </authorList>
    </citation>
    <scope>NUCLEOTIDE SEQUENCE</scope>
    <source>
        <strain evidence="9">5ac10</strain>
    </source>
</reference>
<dbReference type="GO" id="GO:0009279">
    <property type="term" value="C:cell outer membrane"/>
    <property type="evidence" value="ECO:0007669"/>
    <property type="project" value="UniProtKB-SubCell"/>
</dbReference>
<evidence type="ECO:0000256" key="7">
    <source>
        <dbReference type="SAM" id="Phobius"/>
    </source>
</evidence>
<dbReference type="PROSITE" id="PS50005">
    <property type="entry name" value="TPR"/>
    <property type="match status" value="1"/>
</dbReference>
<dbReference type="CDD" id="cd07185">
    <property type="entry name" value="OmpA_C-like"/>
    <property type="match status" value="1"/>
</dbReference>
<accession>A0A975GFV1</accession>
<dbReference type="InterPro" id="IPR006665">
    <property type="entry name" value="OmpA-like"/>
</dbReference>
<evidence type="ECO:0000313" key="9">
    <source>
        <dbReference type="EMBL" id="QTA79647.1"/>
    </source>
</evidence>